<dbReference type="GO" id="GO:0006351">
    <property type="term" value="P:DNA-templated transcription"/>
    <property type="evidence" value="ECO:0007669"/>
    <property type="project" value="InterPro"/>
</dbReference>
<dbReference type="Proteomes" id="UP000288168">
    <property type="component" value="Unassembled WGS sequence"/>
</dbReference>
<keyword evidence="1" id="KW-0479">Metal-binding</keyword>
<evidence type="ECO:0000313" key="6">
    <source>
        <dbReference type="Proteomes" id="UP000288168"/>
    </source>
</evidence>
<dbReference type="InterPro" id="IPR007219">
    <property type="entry name" value="XnlR_reg_dom"/>
</dbReference>
<dbReference type="InterPro" id="IPR054464">
    <property type="entry name" value="ULD_fung"/>
</dbReference>
<keyword evidence="2" id="KW-0539">Nucleus</keyword>
<dbReference type="Pfam" id="PF00172">
    <property type="entry name" value="Zn_clus"/>
    <property type="match status" value="1"/>
</dbReference>
<dbReference type="CDD" id="cd12148">
    <property type="entry name" value="fungal_TF_MHR"/>
    <property type="match status" value="1"/>
</dbReference>
<protein>
    <recommendedName>
        <fullName evidence="4">Zn(2)-C6 fungal-type domain-containing protein</fullName>
    </recommendedName>
</protein>
<dbReference type="Pfam" id="PF17111">
    <property type="entry name" value="PigL_N"/>
    <property type="match status" value="1"/>
</dbReference>
<reference evidence="5 6" key="1">
    <citation type="submission" date="2017-06" db="EMBL/GenBank/DDBJ databases">
        <title>Comparative genomic analysis of Ambrosia Fusariam Clade fungi.</title>
        <authorList>
            <person name="Stajich J.E."/>
            <person name="Carrillo J."/>
            <person name="Kijimoto T."/>
            <person name="Eskalen A."/>
            <person name="O'Donnell K."/>
            <person name="Kasson M."/>
        </authorList>
    </citation>
    <scope>NUCLEOTIDE SEQUENCE [LARGE SCALE GENOMIC DNA]</scope>
    <source>
        <strain evidence="5 6">NRRL62584</strain>
    </source>
</reference>
<dbReference type="InterPro" id="IPR036864">
    <property type="entry name" value="Zn2-C6_fun-type_DNA-bd_sf"/>
</dbReference>
<dbReference type="GO" id="GO:0000981">
    <property type="term" value="F:DNA-binding transcription factor activity, RNA polymerase II-specific"/>
    <property type="evidence" value="ECO:0007669"/>
    <property type="project" value="InterPro"/>
</dbReference>
<dbReference type="InterPro" id="IPR031348">
    <property type="entry name" value="PigL_N"/>
</dbReference>
<dbReference type="Pfam" id="PF04082">
    <property type="entry name" value="Fungal_trans"/>
    <property type="match status" value="1"/>
</dbReference>
<sequence length="748" mass="83621">MSDPFSIATGSAGLVSLGLTLCKGLAEYISAVKSHGEDVRSLEKKLNTLQMFLGAIETTLKDLTRSQVTHPPIDAIKVIETVLGQSKDGMTRLRGYLEECSGDGSSNLLRVRKKAVFYFRKGALKELEEMLDGILGLFGPSLTLLSLRLSSSNYQQIVGHVSSSTTQLLDLQSSATSIEDRLSDASKTINTLSENFTTAQETWQLTARQATALQSLPPKLLSFFVVVMIPLLRGFFLIMSHAFQDIPRSILSLSTDNIQFEDMLGRTFSLQFSLVCEWQVFEAFLITRLENTPGEASVASGRYYLLHGSNNMVLPKSRKGWANSIFPGDRVVMSFQADGGIPERCPRCDTKLDRGDFETMIKCTTIKCWTAFKGTTNNTTKVHREYAQFRVSDILEILNPFRKADLKPFMRVHFPTYIHMDISESDVEAILERDHEDTTKLSAPLDNMASPGDNDSQAPPAPSAGNDLGKRKRNSRACDRCHRNACKCSPGIEGVPCTRCEEQGIECTYNRPSKRRGPPPRRSRVDSDTTTTAQQPPPEPDALDDSEPGATPVQLDVDQDDQGSPPPLPVQPPDAPLPGWLYNFTVKHQDIESLLDVFYQSCYPLRPYFHWPTFQSQVQQTCYSAAMGAIPSDLMDIEIQDRYQMMKAKAILGSCCLQNGDLKRAITHLGDYTTLLSISGFNIESNWPTNISERERQERRRLFWGAYQQDQYISHSFGFISRIREAKTSVKYPAEVFDDVDITETGIL</sequence>
<gene>
    <name evidence="5" type="ORF">CEP54_010776</name>
</gene>
<evidence type="ECO:0000313" key="5">
    <source>
        <dbReference type="EMBL" id="RSL52665.1"/>
    </source>
</evidence>
<proteinExistence type="predicted"/>
<evidence type="ECO:0000256" key="3">
    <source>
        <dbReference type="SAM" id="MobiDB-lite"/>
    </source>
</evidence>
<feature type="region of interest" description="Disordered" evidence="3">
    <location>
        <begin position="442"/>
        <end position="472"/>
    </location>
</feature>
<accession>A0A428PI37</accession>
<dbReference type="Gene3D" id="4.10.240.10">
    <property type="entry name" value="Zn(2)-C6 fungal-type DNA-binding domain"/>
    <property type="match status" value="1"/>
</dbReference>
<dbReference type="InterPro" id="IPR001138">
    <property type="entry name" value="Zn2Cys6_DnaBD"/>
</dbReference>
<comment type="caution">
    <text evidence="5">The sequence shown here is derived from an EMBL/GenBank/DDBJ whole genome shotgun (WGS) entry which is preliminary data.</text>
</comment>
<dbReference type="SUPFAM" id="SSF57701">
    <property type="entry name" value="Zn2/Cys6 DNA-binding domain"/>
    <property type="match status" value="1"/>
</dbReference>
<dbReference type="PROSITE" id="PS50048">
    <property type="entry name" value="ZN2_CY6_FUNGAL_2"/>
    <property type="match status" value="1"/>
</dbReference>
<dbReference type="PANTHER" id="PTHR46910:SF18">
    <property type="entry name" value="ZN(II)2CYS6 TRANSCRIPTION FACTOR (EUROFUNG)"/>
    <property type="match status" value="1"/>
</dbReference>
<feature type="domain" description="Zn(2)-C6 fungal-type" evidence="4">
    <location>
        <begin position="477"/>
        <end position="509"/>
    </location>
</feature>
<feature type="compositionally biased region" description="Pro residues" evidence="3">
    <location>
        <begin position="564"/>
        <end position="574"/>
    </location>
</feature>
<evidence type="ECO:0000256" key="1">
    <source>
        <dbReference type="ARBA" id="ARBA00022723"/>
    </source>
</evidence>
<dbReference type="GO" id="GO:0008270">
    <property type="term" value="F:zinc ion binding"/>
    <property type="evidence" value="ECO:0007669"/>
    <property type="project" value="InterPro"/>
</dbReference>
<dbReference type="OrthoDB" id="1577640at2759"/>
<dbReference type="InterPro" id="IPR050987">
    <property type="entry name" value="AtrR-like"/>
</dbReference>
<evidence type="ECO:0000259" key="4">
    <source>
        <dbReference type="PROSITE" id="PS50048"/>
    </source>
</evidence>
<organism evidence="5 6">
    <name type="scientific">Fusarium duplospermum</name>
    <dbReference type="NCBI Taxonomy" id="1325734"/>
    <lineage>
        <taxon>Eukaryota</taxon>
        <taxon>Fungi</taxon>
        <taxon>Dikarya</taxon>
        <taxon>Ascomycota</taxon>
        <taxon>Pezizomycotina</taxon>
        <taxon>Sordariomycetes</taxon>
        <taxon>Hypocreomycetidae</taxon>
        <taxon>Hypocreales</taxon>
        <taxon>Nectriaceae</taxon>
        <taxon>Fusarium</taxon>
        <taxon>Fusarium solani species complex</taxon>
    </lineage>
</organism>
<feature type="region of interest" description="Disordered" evidence="3">
    <location>
        <begin position="509"/>
        <end position="574"/>
    </location>
</feature>
<feature type="compositionally biased region" description="Basic residues" evidence="3">
    <location>
        <begin position="512"/>
        <end position="522"/>
    </location>
</feature>
<dbReference type="AlphaFoldDB" id="A0A428PI37"/>
<dbReference type="Pfam" id="PF22893">
    <property type="entry name" value="ULD_2"/>
    <property type="match status" value="1"/>
</dbReference>
<evidence type="ECO:0000256" key="2">
    <source>
        <dbReference type="ARBA" id="ARBA00023242"/>
    </source>
</evidence>
<dbReference type="PANTHER" id="PTHR46910">
    <property type="entry name" value="TRANSCRIPTION FACTOR PDR1"/>
    <property type="match status" value="1"/>
</dbReference>
<dbReference type="CDD" id="cd00067">
    <property type="entry name" value="GAL4"/>
    <property type="match status" value="1"/>
</dbReference>
<dbReference type="GO" id="GO:0003677">
    <property type="term" value="F:DNA binding"/>
    <property type="evidence" value="ECO:0007669"/>
    <property type="project" value="InterPro"/>
</dbReference>
<name>A0A428PI37_9HYPO</name>
<keyword evidence="6" id="KW-1185">Reference proteome</keyword>
<dbReference type="EMBL" id="NKCI01000132">
    <property type="protein sequence ID" value="RSL52665.1"/>
    <property type="molecule type" value="Genomic_DNA"/>
</dbReference>
<dbReference type="SMART" id="SM00066">
    <property type="entry name" value="GAL4"/>
    <property type="match status" value="1"/>
</dbReference>